<feature type="domain" description="T6SS Phospholipase effector Tle1-like catalytic" evidence="1">
    <location>
        <begin position="2"/>
        <end position="258"/>
    </location>
</feature>
<evidence type="ECO:0000313" key="3">
    <source>
        <dbReference type="Proteomes" id="UP000621799"/>
    </source>
</evidence>
<dbReference type="InterPro" id="IPR029058">
    <property type="entry name" value="AB_hydrolase_fold"/>
</dbReference>
<protein>
    <submittedName>
        <fullName evidence="2">DUF2235 domain-containing protein</fullName>
    </submittedName>
</protein>
<proteinExistence type="predicted"/>
<comment type="caution">
    <text evidence="2">The sequence shown here is derived from an EMBL/GenBank/DDBJ whole genome shotgun (WGS) entry which is preliminary data.</text>
</comment>
<dbReference type="Proteomes" id="UP000621799">
    <property type="component" value="Unassembled WGS sequence"/>
</dbReference>
<dbReference type="AlphaFoldDB" id="A0A928VX11"/>
<dbReference type="Pfam" id="PF09994">
    <property type="entry name" value="T6SS_Tle1-like_cat"/>
    <property type="match status" value="1"/>
</dbReference>
<dbReference type="EMBL" id="JADEXN010000073">
    <property type="protein sequence ID" value="MBE9040307.1"/>
    <property type="molecule type" value="Genomic_DNA"/>
</dbReference>
<keyword evidence="3" id="KW-1185">Reference proteome</keyword>
<dbReference type="PANTHER" id="PTHR33840:SF1">
    <property type="entry name" value="TLE1 PHOSPHOLIPASE DOMAIN-CONTAINING PROTEIN"/>
    <property type="match status" value="1"/>
</dbReference>
<dbReference type="PANTHER" id="PTHR33840">
    <property type="match status" value="1"/>
</dbReference>
<dbReference type="InterPro" id="IPR018712">
    <property type="entry name" value="Tle1-like_cat"/>
</dbReference>
<reference evidence="2" key="1">
    <citation type="submission" date="2020-10" db="EMBL/GenBank/DDBJ databases">
        <authorList>
            <person name="Castelo-Branco R."/>
            <person name="Eusebio N."/>
            <person name="Adriana R."/>
            <person name="Vieira A."/>
            <person name="Brugerolle De Fraissinette N."/>
            <person name="Rezende De Castro R."/>
            <person name="Schneider M.P."/>
            <person name="Vasconcelos V."/>
            <person name="Leao P.N."/>
        </authorList>
    </citation>
    <scope>NUCLEOTIDE SEQUENCE</scope>
    <source>
        <strain evidence="2">LEGE 11467</strain>
    </source>
</reference>
<sequence length="344" mass="39256">MKRLIVCCDGTWQKLTNPYPTNVVKIAQSVKAISSDGIAQIVYYDEGVGTSSRLDALFGGAFGRGIDKNIEDAYRFLCLNYVAGDEIYLFGFSRGAYTVRSLAGMIYNCGLLGRHYIRQAPIAYTLYRARGCKPNESQAIAFRKMYGERVPITLLGCWDTVGSLGIPEVSPWMKFNRKINEKYRFHDTKLNRTIQHALHAVAIDETRKIFDVTPMEKSQHAENQVLKQVWFPGDHSCIGGGFKNRRYLSDAPLKWMMDSIPELGLDLDLDESVIEDGLKIDPACELNLKPHNLISKFTILGGVVLRDVSDRFEDIHDVTRQRFLKRKDYKPKNLLRKHRSRLKQ</sequence>
<dbReference type="RefSeq" id="WP_264320560.1">
    <property type="nucleotide sequence ID" value="NZ_JADEXN010000073.1"/>
</dbReference>
<organism evidence="2 3">
    <name type="scientific">Zarconia navalis LEGE 11467</name>
    <dbReference type="NCBI Taxonomy" id="1828826"/>
    <lineage>
        <taxon>Bacteria</taxon>
        <taxon>Bacillati</taxon>
        <taxon>Cyanobacteriota</taxon>
        <taxon>Cyanophyceae</taxon>
        <taxon>Oscillatoriophycideae</taxon>
        <taxon>Oscillatoriales</taxon>
        <taxon>Oscillatoriales incertae sedis</taxon>
        <taxon>Zarconia</taxon>
        <taxon>Zarconia navalis</taxon>
    </lineage>
</organism>
<name>A0A928VX11_9CYAN</name>
<evidence type="ECO:0000313" key="2">
    <source>
        <dbReference type="EMBL" id="MBE9040307.1"/>
    </source>
</evidence>
<gene>
    <name evidence="2" type="ORF">IQ235_05810</name>
</gene>
<dbReference type="SUPFAM" id="SSF53474">
    <property type="entry name" value="alpha/beta-Hydrolases"/>
    <property type="match status" value="1"/>
</dbReference>
<accession>A0A928VX11</accession>
<evidence type="ECO:0000259" key="1">
    <source>
        <dbReference type="Pfam" id="PF09994"/>
    </source>
</evidence>